<dbReference type="PANTHER" id="PTHR40547">
    <property type="entry name" value="SLL0298 PROTEIN"/>
    <property type="match status" value="1"/>
</dbReference>
<feature type="domain" description="DUF2062" evidence="2">
    <location>
        <begin position="22"/>
        <end position="164"/>
    </location>
</feature>
<evidence type="ECO:0000259" key="2">
    <source>
        <dbReference type="Pfam" id="PF09835"/>
    </source>
</evidence>
<dbReference type="OrthoDB" id="9786029at2"/>
<organism evidence="3 4">
    <name type="scientific">Pseudomonas mangrovi</name>
    <dbReference type="NCBI Taxonomy" id="2161748"/>
    <lineage>
        <taxon>Bacteria</taxon>
        <taxon>Pseudomonadati</taxon>
        <taxon>Pseudomonadota</taxon>
        <taxon>Gammaproteobacteria</taxon>
        <taxon>Pseudomonadales</taxon>
        <taxon>Pseudomonadaceae</taxon>
        <taxon>Pseudomonas</taxon>
    </lineage>
</organism>
<feature type="transmembrane region" description="Helical" evidence="1">
    <location>
        <begin position="132"/>
        <end position="155"/>
    </location>
</feature>
<dbReference type="AlphaFoldDB" id="A0A2T5P666"/>
<gene>
    <name evidence="3" type="ORF">DBO85_12780</name>
</gene>
<name>A0A2T5P666_9PSED</name>
<reference evidence="3 4" key="1">
    <citation type="submission" date="2018-04" db="EMBL/GenBank/DDBJ databases">
        <title>Pseudomonas sp. nov., isolated from mangrove soil.</title>
        <authorList>
            <person name="Chen C."/>
        </authorList>
    </citation>
    <scope>NUCLEOTIDE SEQUENCE [LARGE SCALE GENOMIC DNA]</scope>
    <source>
        <strain evidence="3 4">TC-11</strain>
    </source>
</reference>
<feature type="transmembrane region" description="Helical" evidence="1">
    <location>
        <begin position="45"/>
        <end position="69"/>
    </location>
</feature>
<dbReference type="PANTHER" id="PTHR40547:SF1">
    <property type="entry name" value="SLL0298 PROTEIN"/>
    <property type="match status" value="1"/>
</dbReference>
<dbReference type="Proteomes" id="UP000244064">
    <property type="component" value="Unassembled WGS sequence"/>
</dbReference>
<dbReference type="EMBL" id="QASN01000020">
    <property type="protein sequence ID" value="PTU73223.1"/>
    <property type="molecule type" value="Genomic_DNA"/>
</dbReference>
<sequence length="176" mass="20388">MPRRFIKRYMPHPDRIKGNKSLRFLGQLIHDPNLWHLNRHSVARAMAIGLFWAMIPMPLQMLAAAATAIPARGNLPISVGLVWITNPLTMPPVFYFSYMLGTWLMDTPAVEMPEQITLAWITKILASHWQPLYLGSIVAGIALALIGYLLTRVYWSWWVGRSWRKRQERRRARDQA</sequence>
<keyword evidence="1" id="KW-0472">Membrane</keyword>
<keyword evidence="4" id="KW-1185">Reference proteome</keyword>
<evidence type="ECO:0000256" key="1">
    <source>
        <dbReference type="SAM" id="Phobius"/>
    </source>
</evidence>
<evidence type="ECO:0000313" key="3">
    <source>
        <dbReference type="EMBL" id="PTU73223.1"/>
    </source>
</evidence>
<keyword evidence="1" id="KW-1133">Transmembrane helix</keyword>
<dbReference type="RefSeq" id="WP_108107667.1">
    <property type="nucleotide sequence ID" value="NZ_QASN01000020.1"/>
</dbReference>
<accession>A0A2T5P666</accession>
<evidence type="ECO:0000313" key="4">
    <source>
        <dbReference type="Proteomes" id="UP000244064"/>
    </source>
</evidence>
<keyword evidence="1" id="KW-0812">Transmembrane</keyword>
<proteinExistence type="predicted"/>
<dbReference type="InterPro" id="IPR018639">
    <property type="entry name" value="DUF2062"/>
</dbReference>
<comment type="caution">
    <text evidence="3">The sequence shown here is derived from an EMBL/GenBank/DDBJ whole genome shotgun (WGS) entry which is preliminary data.</text>
</comment>
<dbReference type="Pfam" id="PF09835">
    <property type="entry name" value="DUF2062"/>
    <property type="match status" value="1"/>
</dbReference>
<protein>
    <submittedName>
        <fullName evidence="3">DUF2062 domain-containing protein</fullName>
    </submittedName>
</protein>